<keyword evidence="1" id="KW-0472">Membrane</keyword>
<dbReference type="Proteomes" id="UP000095788">
    <property type="component" value="Unassembled WGS sequence"/>
</dbReference>
<keyword evidence="1" id="KW-0812">Transmembrane</keyword>
<keyword evidence="1" id="KW-1133">Transmembrane helix</keyword>
<protein>
    <submittedName>
        <fullName evidence="2">Uncharacterized protein</fullName>
    </submittedName>
</protein>
<evidence type="ECO:0000256" key="1">
    <source>
        <dbReference type="SAM" id="Phobius"/>
    </source>
</evidence>
<sequence length="51" mass="6033">MAKDTKIPKPLKTIATTAFFAIMRSLVFSLLFMLLNFIIKQKRKFFSEFFI</sequence>
<dbReference type="EMBL" id="CZBF01000001">
    <property type="protein sequence ID" value="CUP46824.1"/>
    <property type="molecule type" value="Genomic_DNA"/>
</dbReference>
<proteinExistence type="predicted"/>
<evidence type="ECO:0000313" key="2">
    <source>
        <dbReference type="EMBL" id="CUP46824.1"/>
    </source>
</evidence>
<evidence type="ECO:0000313" key="3">
    <source>
        <dbReference type="Proteomes" id="UP000095788"/>
    </source>
</evidence>
<reference evidence="2 3" key="1">
    <citation type="submission" date="2015-09" db="EMBL/GenBank/DDBJ databases">
        <authorList>
            <consortium name="Pathogen Informatics"/>
        </authorList>
    </citation>
    <scope>NUCLEOTIDE SEQUENCE [LARGE SCALE GENOMIC DNA]</scope>
    <source>
        <strain evidence="2 3">2789STDY5834942</strain>
    </source>
</reference>
<feature type="transmembrane region" description="Helical" evidence="1">
    <location>
        <begin position="18"/>
        <end position="39"/>
    </location>
</feature>
<accession>A0A174NDU4</accession>
<organism evidence="2 3">
    <name type="scientific">Bacteroides uniformis</name>
    <dbReference type="NCBI Taxonomy" id="820"/>
    <lineage>
        <taxon>Bacteria</taxon>
        <taxon>Pseudomonadati</taxon>
        <taxon>Bacteroidota</taxon>
        <taxon>Bacteroidia</taxon>
        <taxon>Bacteroidales</taxon>
        <taxon>Bacteroidaceae</taxon>
        <taxon>Bacteroides</taxon>
    </lineage>
</organism>
<dbReference type="AlphaFoldDB" id="A0A174NDU4"/>
<gene>
    <name evidence="2" type="ORF">ERS852554_00841</name>
</gene>
<name>A0A174NDU4_BACUN</name>